<evidence type="ECO:0000256" key="1">
    <source>
        <dbReference type="SAM" id="MobiDB-lite"/>
    </source>
</evidence>
<dbReference type="VEuPathDB" id="FungiDB:jhhlp_003118"/>
<accession>A0A2N3NFV5</accession>
<reference evidence="2 3" key="1">
    <citation type="journal article" date="2017" name="G3 (Bethesda)">
        <title>First Draft Genome Sequence of the Pathogenic Fungus Lomentospora prolificans (Formerly Scedosporium prolificans).</title>
        <authorList>
            <person name="Luo R."/>
            <person name="Zimin A."/>
            <person name="Workman R."/>
            <person name="Fan Y."/>
            <person name="Pertea G."/>
            <person name="Grossman N."/>
            <person name="Wear M.P."/>
            <person name="Jia B."/>
            <person name="Miller H."/>
            <person name="Casadevall A."/>
            <person name="Timp W."/>
            <person name="Zhang S.X."/>
            <person name="Salzberg S.L."/>
        </authorList>
    </citation>
    <scope>NUCLEOTIDE SEQUENCE [LARGE SCALE GENOMIC DNA]</scope>
    <source>
        <strain evidence="2 3">JHH-5317</strain>
    </source>
</reference>
<feature type="compositionally biased region" description="Low complexity" evidence="1">
    <location>
        <begin position="81"/>
        <end position="96"/>
    </location>
</feature>
<evidence type="ECO:0000313" key="2">
    <source>
        <dbReference type="EMBL" id="PKS11356.1"/>
    </source>
</evidence>
<proteinExistence type="predicted"/>
<dbReference type="Proteomes" id="UP000233524">
    <property type="component" value="Unassembled WGS sequence"/>
</dbReference>
<name>A0A2N3NFV5_9PEZI</name>
<dbReference type="InParanoid" id="A0A2N3NFV5"/>
<feature type="region of interest" description="Disordered" evidence="1">
    <location>
        <begin position="1"/>
        <end position="113"/>
    </location>
</feature>
<sequence length="113" mass="11950">MAREGTRSQTGNARPRIFHTVDTGPTITRKKRTNPLFTKPKTKGAAKATKKKTVGTESTTDKVKTALGVGTKSEGKKPRGVTKSSSSNTGNSGVKKAVQKIKALTQRPADAKA</sequence>
<comment type="caution">
    <text evidence="2">The sequence shown here is derived from an EMBL/GenBank/DDBJ whole genome shotgun (WGS) entry which is preliminary data.</text>
</comment>
<dbReference type="AlphaFoldDB" id="A0A2N3NFV5"/>
<feature type="compositionally biased region" description="Basic residues" evidence="1">
    <location>
        <begin position="40"/>
        <end position="53"/>
    </location>
</feature>
<evidence type="ECO:0000313" key="3">
    <source>
        <dbReference type="Proteomes" id="UP000233524"/>
    </source>
</evidence>
<dbReference type="OrthoDB" id="3563733at2759"/>
<organism evidence="2 3">
    <name type="scientific">Lomentospora prolificans</name>
    <dbReference type="NCBI Taxonomy" id="41688"/>
    <lineage>
        <taxon>Eukaryota</taxon>
        <taxon>Fungi</taxon>
        <taxon>Dikarya</taxon>
        <taxon>Ascomycota</taxon>
        <taxon>Pezizomycotina</taxon>
        <taxon>Sordariomycetes</taxon>
        <taxon>Hypocreomycetidae</taxon>
        <taxon>Microascales</taxon>
        <taxon>Microascaceae</taxon>
        <taxon>Lomentospora</taxon>
    </lineage>
</organism>
<gene>
    <name evidence="2" type="ORF">jhhlp_003118</name>
</gene>
<keyword evidence="3" id="KW-1185">Reference proteome</keyword>
<dbReference type="EMBL" id="NLAX01000008">
    <property type="protein sequence ID" value="PKS11356.1"/>
    <property type="molecule type" value="Genomic_DNA"/>
</dbReference>
<protein>
    <submittedName>
        <fullName evidence="2">Uncharacterized protein</fullName>
    </submittedName>
</protein>